<protein>
    <submittedName>
        <fullName evidence="1">Uncharacterized protein</fullName>
    </submittedName>
</protein>
<dbReference type="EMBL" id="WITC01000033">
    <property type="protein sequence ID" value="MQX14639.1"/>
    <property type="molecule type" value="Genomic_DNA"/>
</dbReference>
<dbReference type="Proteomes" id="UP000439983">
    <property type="component" value="Unassembled WGS sequence"/>
</dbReference>
<accession>A0A6N7LBR7</accession>
<comment type="caution">
    <text evidence="1">The sequence shown here is derived from an EMBL/GenBank/DDBJ whole genome shotgun (WGS) entry which is preliminary data.</text>
</comment>
<dbReference type="RefSeq" id="WP_153437783.1">
    <property type="nucleotide sequence ID" value="NZ_JACIGA010000008.1"/>
</dbReference>
<evidence type="ECO:0000313" key="2">
    <source>
        <dbReference type="Proteomes" id="UP000439983"/>
    </source>
</evidence>
<gene>
    <name evidence="1" type="ORF">GHK62_07645</name>
</gene>
<organism evidence="1 2">
    <name type="scientific">Sinorhizobium terangae</name>
    <dbReference type="NCBI Taxonomy" id="110322"/>
    <lineage>
        <taxon>Bacteria</taxon>
        <taxon>Pseudomonadati</taxon>
        <taxon>Pseudomonadota</taxon>
        <taxon>Alphaproteobacteria</taxon>
        <taxon>Hyphomicrobiales</taxon>
        <taxon>Rhizobiaceae</taxon>
        <taxon>Sinorhizobium/Ensifer group</taxon>
        <taxon>Sinorhizobium</taxon>
    </lineage>
</organism>
<evidence type="ECO:0000313" key="1">
    <source>
        <dbReference type="EMBL" id="MQX14639.1"/>
    </source>
</evidence>
<keyword evidence="2" id="KW-1185">Reference proteome</keyword>
<dbReference type="AlphaFoldDB" id="A0A6N7LBR7"/>
<name>A0A6N7LBR7_SINTE</name>
<reference evidence="1 2" key="1">
    <citation type="journal article" date="2013" name="Genome Biol.">
        <title>Comparative genomics of the core and accessory genomes of 48 Sinorhizobium strains comprising five genospecies.</title>
        <authorList>
            <person name="Sugawara M."/>
            <person name="Epstein B."/>
            <person name="Badgley B.D."/>
            <person name="Unno T."/>
            <person name="Xu L."/>
            <person name="Reese J."/>
            <person name="Gyaneshwar P."/>
            <person name="Denny R."/>
            <person name="Mudge J."/>
            <person name="Bharti A.K."/>
            <person name="Farmer A.D."/>
            <person name="May G.D."/>
            <person name="Woodward J.E."/>
            <person name="Medigue C."/>
            <person name="Vallenet D."/>
            <person name="Lajus A."/>
            <person name="Rouy Z."/>
            <person name="Martinez-Vaz B."/>
            <person name="Tiffin P."/>
            <person name="Young N.D."/>
            <person name="Sadowsky M.J."/>
        </authorList>
    </citation>
    <scope>NUCLEOTIDE SEQUENCE [LARGE SCALE GENOMIC DNA]</scope>
    <source>
        <strain evidence="1 2">USDA4894</strain>
    </source>
</reference>
<proteinExistence type="predicted"/>
<sequence length="62" mass="7294">MPKVLRRRPTTRIRNRHDLVATRLLDDRHTIGRERFFEDIQKALTRIGLNVCSVIVPPTSTR</sequence>